<dbReference type="NCBIfam" id="TIGR02033">
    <property type="entry name" value="D-hydantoinase"/>
    <property type="match status" value="1"/>
</dbReference>
<dbReference type="GO" id="GO:0005829">
    <property type="term" value="C:cytosol"/>
    <property type="evidence" value="ECO:0007669"/>
    <property type="project" value="TreeGrafter"/>
</dbReference>
<keyword evidence="8" id="KW-1185">Reference proteome</keyword>
<dbReference type="InterPro" id="IPR006680">
    <property type="entry name" value="Amidohydro-rel"/>
</dbReference>
<dbReference type="OrthoDB" id="9765462at2"/>
<evidence type="ECO:0000256" key="2">
    <source>
        <dbReference type="ARBA" id="ARBA00008829"/>
    </source>
</evidence>
<dbReference type="AlphaFoldDB" id="A0A1G8C7S7"/>
<dbReference type="GO" id="GO:0046872">
    <property type="term" value="F:metal ion binding"/>
    <property type="evidence" value="ECO:0007669"/>
    <property type="project" value="UniProtKB-KW"/>
</dbReference>
<evidence type="ECO:0000256" key="5">
    <source>
        <dbReference type="PIRSR" id="PIRSR611778-50"/>
    </source>
</evidence>
<dbReference type="STRING" id="1121419.SAMN05443529_11326"/>
<sequence length="464" mass="50639">MGIVLNGGTIVTAADQYQADVRIEGERIVAIGCDIKQPGDQAIDVDGCFLFPGGIDPHTHFDLPMGDFSTSDDFFSGTKAAILGGTTTILDFATQFKGETLKEGLANWHIKANGKSYVDYGFHMAITDWNEAIANEMKVLIEEDGVSSFKLYMAYKNSLQVDDQALLQALRQAGESGGLVCVHCENGDIVYDLVHEHLKQGKTTPKYHPLSRPPEVEEEATQRAITLAQIAGAPLYVVHLSCSGALQAVTNAKLKGLEIYAETCPQYLLLNDSYYNAEGFNGAKYVISPPLRPIQHQEILWSGLNTGVLDVVATDHCAFNYKGQKDKGINDFSKIPNGAAGVETRLGLIYTHGVLSGKLTINDFVALTSTNAAKLFGLFPRKGTIAPGSDADIVVWDPRQSTVIKAEELHQQVDYTPYEGFKRSGQAIHVFLRGKQVVQDGQLKEDKPAGIYLSRKPFLKRKVG</sequence>
<reference evidence="8" key="1">
    <citation type="submission" date="2016-10" db="EMBL/GenBank/DDBJ databases">
        <authorList>
            <person name="Varghese N."/>
            <person name="Submissions S."/>
        </authorList>
    </citation>
    <scope>NUCLEOTIDE SEQUENCE [LARGE SCALE GENOMIC DNA]</scope>
    <source>
        <strain evidence="8">DSM 8344</strain>
    </source>
</reference>
<comment type="cofactor">
    <cofactor evidence="1">
        <name>Zn(2+)</name>
        <dbReference type="ChEBI" id="CHEBI:29105"/>
    </cofactor>
</comment>
<dbReference type="Gene3D" id="3.20.20.140">
    <property type="entry name" value="Metal-dependent hydrolases"/>
    <property type="match status" value="1"/>
</dbReference>
<dbReference type="Pfam" id="PF01979">
    <property type="entry name" value="Amidohydro_1"/>
    <property type="match status" value="1"/>
</dbReference>
<organism evidence="7 8">
    <name type="scientific">Desulfosporosinus hippei DSM 8344</name>
    <dbReference type="NCBI Taxonomy" id="1121419"/>
    <lineage>
        <taxon>Bacteria</taxon>
        <taxon>Bacillati</taxon>
        <taxon>Bacillota</taxon>
        <taxon>Clostridia</taxon>
        <taxon>Eubacteriales</taxon>
        <taxon>Desulfitobacteriaceae</taxon>
        <taxon>Desulfosporosinus</taxon>
    </lineage>
</organism>
<evidence type="ECO:0000256" key="3">
    <source>
        <dbReference type="ARBA" id="ARBA00022723"/>
    </source>
</evidence>
<keyword evidence="4" id="KW-0378">Hydrolase</keyword>
<dbReference type="GO" id="GO:0016812">
    <property type="term" value="F:hydrolase activity, acting on carbon-nitrogen (but not peptide) bonds, in cyclic amides"/>
    <property type="evidence" value="ECO:0007669"/>
    <property type="project" value="TreeGrafter"/>
</dbReference>
<name>A0A1G8C7S7_9FIRM</name>
<keyword evidence="3" id="KW-0479">Metal-binding</keyword>
<accession>A0A1G8C7S7</accession>
<evidence type="ECO:0000256" key="4">
    <source>
        <dbReference type="ARBA" id="ARBA00022801"/>
    </source>
</evidence>
<dbReference type="CDD" id="cd01314">
    <property type="entry name" value="D-HYD"/>
    <property type="match status" value="1"/>
</dbReference>
<dbReference type="RefSeq" id="WP_092333615.1">
    <property type="nucleotide sequence ID" value="NZ_FNCP01000013.1"/>
</dbReference>
<dbReference type="FunFam" id="3.20.20.140:FF:000076">
    <property type="entry name" value="Dihydropyrimidinase like 2"/>
    <property type="match status" value="1"/>
</dbReference>
<dbReference type="Proteomes" id="UP000198656">
    <property type="component" value="Unassembled WGS sequence"/>
</dbReference>
<dbReference type="EMBL" id="FNCP01000013">
    <property type="protein sequence ID" value="SDH41571.1"/>
    <property type="molecule type" value="Genomic_DNA"/>
</dbReference>
<proteinExistence type="inferred from homology"/>
<dbReference type="SUPFAM" id="SSF51338">
    <property type="entry name" value="Composite domain of metallo-dependent hydrolases"/>
    <property type="match status" value="2"/>
</dbReference>
<evidence type="ECO:0000313" key="7">
    <source>
        <dbReference type="EMBL" id="SDH41571.1"/>
    </source>
</evidence>
<comment type="similarity">
    <text evidence="2">Belongs to the metallo-dependent hydrolases superfamily. Hydantoinase/dihydropyrimidinase family.</text>
</comment>
<dbReference type="SUPFAM" id="SSF51556">
    <property type="entry name" value="Metallo-dependent hydrolases"/>
    <property type="match status" value="1"/>
</dbReference>
<feature type="domain" description="Amidohydrolase-related" evidence="6">
    <location>
        <begin position="49"/>
        <end position="437"/>
    </location>
</feature>
<protein>
    <submittedName>
        <fullName evidence="7">Dihydropyrimidinase</fullName>
    </submittedName>
</protein>
<dbReference type="InterPro" id="IPR032466">
    <property type="entry name" value="Metal_Hydrolase"/>
</dbReference>
<dbReference type="InterPro" id="IPR011778">
    <property type="entry name" value="Hydantoinase/dihydroPyrase"/>
</dbReference>
<feature type="modified residue" description="N6-carboxylysine" evidence="5">
    <location>
        <position position="150"/>
    </location>
</feature>
<dbReference type="Gene3D" id="2.30.40.10">
    <property type="entry name" value="Urease, subunit C, domain 1"/>
    <property type="match status" value="1"/>
</dbReference>
<evidence type="ECO:0000259" key="6">
    <source>
        <dbReference type="Pfam" id="PF01979"/>
    </source>
</evidence>
<dbReference type="InterPro" id="IPR011059">
    <property type="entry name" value="Metal-dep_hydrolase_composite"/>
</dbReference>
<dbReference type="InterPro" id="IPR050378">
    <property type="entry name" value="Metallo-dep_Hydrolases_sf"/>
</dbReference>
<gene>
    <name evidence="7" type="ORF">SAMN05443529_11326</name>
</gene>
<dbReference type="PANTHER" id="PTHR11647">
    <property type="entry name" value="HYDRANTOINASE/DIHYDROPYRIMIDINASE FAMILY MEMBER"/>
    <property type="match status" value="1"/>
</dbReference>
<evidence type="ECO:0000313" key="8">
    <source>
        <dbReference type="Proteomes" id="UP000198656"/>
    </source>
</evidence>
<evidence type="ECO:0000256" key="1">
    <source>
        <dbReference type="ARBA" id="ARBA00001947"/>
    </source>
</evidence>
<comment type="PTM">
    <text evidence="5">Carbamylation allows a single lysine to coordinate two divalent metal cations.</text>
</comment>
<dbReference type="PANTHER" id="PTHR11647:SF1">
    <property type="entry name" value="COLLAPSIN RESPONSE MEDIATOR PROTEIN"/>
    <property type="match status" value="1"/>
</dbReference>